<accession>A0A9W6UMB6</accession>
<feature type="region of interest" description="Disordered" evidence="1">
    <location>
        <begin position="52"/>
        <end position="113"/>
    </location>
</feature>
<comment type="caution">
    <text evidence="2">The sequence shown here is derived from an EMBL/GenBank/DDBJ whole genome shotgun (WGS) entry which is preliminary data.</text>
</comment>
<proteinExistence type="predicted"/>
<organism evidence="2 3">
    <name type="scientific">Kitasatospora phosalacinea</name>
    <dbReference type="NCBI Taxonomy" id="2065"/>
    <lineage>
        <taxon>Bacteria</taxon>
        <taxon>Bacillati</taxon>
        <taxon>Actinomycetota</taxon>
        <taxon>Actinomycetes</taxon>
        <taxon>Kitasatosporales</taxon>
        <taxon>Streptomycetaceae</taxon>
        <taxon>Kitasatospora</taxon>
    </lineage>
</organism>
<reference evidence="2" key="1">
    <citation type="submission" date="2023-02" db="EMBL/GenBank/DDBJ databases">
        <title>Kitasatospora phosalacinea NBRC 14362.</title>
        <authorList>
            <person name="Ichikawa N."/>
            <person name="Sato H."/>
            <person name="Tonouchi N."/>
        </authorList>
    </citation>
    <scope>NUCLEOTIDE SEQUENCE</scope>
    <source>
        <strain evidence="2">NBRC 14362</strain>
    </source>
</reference>
<name>A0A9W6UMB6_9ACTN</name>
<feature type="compositionally biased region" description="Basic residues" evidence="1">
    <location>
        <begin position="100"/>
        <end position="113"/>
    </location>
</feature>
<dbReference type="EMBL" id="BSRX01000005">
    <property type="protein sequence ID" value="GLW53038.1"/>
    <property type="molecule type" value="Genomic_DNA"/>
</dbReference>
<protein>
    <submittedName>
        <fullName evidence="2">Uncharacterized protein</fullName>
    </submittedName>
</protein>
<dbReference type="RefSeq" id="WP_033250119.1">
    <property type="nucleotide sequence ID" value="NZ_BSRX01000005.1"/>
</dbReference>
<dbReference type="Proteomes" id="UP001165143">
    <property type="component" value="Unassembled WGS sequence"/>
</dbReference>
<evidence type="ECO:0000313" key="2">
    <source>
        <dbReference type="EMBL" id="GLW53038.1"/>
    </source>
</evidence>
<sequence length="113" mass="12509">MRFVELLWSEETAVKAVWLVVATLSEWLLQVLKGRSDRAALPTGVRAEIPAAKRSEVSAKSLRSNRRSARRVGELKRVKARRAPSRRPAPAGNGGASGRRPARRRTRPGTRTS</sequence>
<dbReference type="AlphaFoldDB" id="A0A9W6UMB6"/>
<gene>
    <name evidence="2" type="ORF">Kpho01_10490</name>
</gene>
<evidence type="ECO:0000313" key="3">
    <source>
        <dbReference type="Proteomes" id="UP001165143"/>
    </source>
</evidence>
<evidence type="ECO:0000256" key="1">
    <source>
        <dbReference type="SAM" id="MobiDB-lite"/>
    </source>
</evidence>